<dbReference type="InterPro" id="IPR000914">
    <property type="entry name" value="SBP_5_dom"/>
</dbReference>
<keyword evidence="3" id="KW-0732">Signal</keyword>
<dbReference type="SUPFAM" id="SSF53850">
    <property type="entry name" value="Periplasmic binding protein-like II"/>
    <property type="match status" value="1"/>
</dbReference>
<dbReference type="AlphaFoldDB" id="A0A285SYM2"/>
<accession>A0A285SYM2</accession>
<comment type="subcellular location">
    <subcellularLocation>
        <location evidence="1">Periplasm</location>
    </subcellularLocation>
</comment>
<dbReference type="RefSeq" id="WP_244297563.1">
    <property type="nucleotide sequence ID" value="NZ_OBML01000007.1"/>
</dbReference>
<evidence type="ECO:0000256" key="3">
    <source>
        <dbReference type="ARBA" id="ARBA00022729"/>
    </source>
</evidence>
<keyword evidence="6" id="KW-1185">Reference proteome</keyword>
<dbReference type="InterPro" id="IPR030678">
    <property type="entry name" value="Peptide/Ni-bd"/>
</dbReference>
<dbReference type="PIRSF" id="PIRSF002741">
    <property type="entry name" value="MppA"/>
    <property type="match status" value="1"/>
</dbReference>
<dbReference type="STRING" id="538381.GCA_001696535_03764"/>
<gene>
    <name evidence="5" type="ORF">SAMN05421512_107223</name>
</gene>
<name>A0A285SYM2_9HYPH</name>
<dbReference type="Gene3D" id="3.10.105.10">
    <property type="entry name" value="Dipeptide-binding Protein, Domain 3"/>
    <property type="match status" value="1"/>
</dbReference>
<dbReference type="GO" id="GO:1904680">
    <property type="term" value="F:peptide transmembrane transporter activity"/>
    <property type="evidence" value="ECO:0007669"/>
    <property type="project" value="TreeGrafter"/>
</dbReference>
<dbReference type="InterPro" id="IPR039424">
    <property type="entry name" value="SBP_5"/>
</dbReference>
<dbReference type="PANTHER" id="PTHR30290:SF64">
    <property type="entry name" value="ABC TRANSPORTER PERIPLASMIC BINDING PROTEIN"/>
    <property type="match status" value="1"/>
</dbReference>
<protein>
    <submittedName>
        <fullName evidence="5">Microcin C transport system substrate-binding protein</fullName>
    </submittedName>
</protein>
<dbReference type="Gene3D" id="3.40.190.10">
    <property type="entry name" value="Periplasmic binding protein-like II"/>
    <property type="match status" value="1"/>
</dbReference>
<organism evidence="5 6">
    <name type="scientific">Stappia indica</name>
    <dbReference type="NCBI Taxonomy" id="538381"/>
    <lineage>
        <taxon>Bacteria</taxon>
        <taxon>Pseudomonadati</taxon>
        <taxon>Pseudomonadota</taxon>
        <taxon>Alphaproteobacteria</taxon>
        <taxon>Hyphomicrobiales</taxon>
        <taxon>Stappiaceae</taxon>
        <taxon>Stappia</taxon>
    </lineage>
</organism>
<feature type="domain" description="Solute-binding protein family 5" evidence="4">
    <location>
        <begin position="136"/>
        <end position="545"/>
    </location>
</feature>
<dbReference type="Pfam" id="PF00496">
    <property type="entry name" value="SBP_bac_5"/>
    <property type="match status" value="1"/>
</dbReference>
<dbReference type="PANTHER" id="PTHR30290">
    <property type="entry name" value="PERIPLASMIC BINDING COMPONENT OF ABC TRANSPORTER"/>
    <property type="match status" value="1"/>
</dbReference>
<evidence type="ECO:0000313" key="5">
    <source>
        <dbReference type="EMBL" id="SOC13671.1"/>
    </source>
</evidence>
<dbReference type="GO" id="GO:0042884">
    <property type="term" value="P:microcin transport"/>
    <property type="evidence" value="ECO:0007669"/>
    <property type="project" value="TreeGrafter"/>
</dbReference>
<dbReference type="Proteomes" id="UP000219331">
    <property type="component" value="Unassembled WGS sequence"/>
</dbReference>
<proteinExistence type="inferred from homology"/>
<dbReference type="GO" id="GO:0015833">
    <property type="term" value="P:peptide transport"/>
    <property type="evidence" value="ECO:0007669"/>
    <property type="project" value="TreeGrafter"/>
</dbReference>
<dbReference type="EMBL" id="OBML01000007">
    <property type="protein sequence ID" value="SOC13671.1"/>
    <property type="molecule type" value="Genomic_DNA"/>
</dbReference>
<evidence type="ECO:0000313" key="6">
    <source>
        <dbReference type="Proteomes" id="UP000219331"/>
    </source>
</evidence>
<dbReference type="GO" id="GO:0030288">
    <property type="term" value="C:outer membrane-bounded periplasmic space"/>
    <property type="evidence" value="ECO:0007669"/>
    <property type="project" value="TreeGrafter"/>
</dbReference>
<evidence type="ECO:0000256" key="2">
    <source>
        <dbReference type="ARBA" id="ARBA00005695"/>
    </source>
</evidence>
<evidence type="ECO:0000259" key="4">
    <source>
        <dbReference type="Pfam" id="PF00496"/>
    </source>
</evidence>
<comment type="similarity">
    <text evidence="2">Belongs to the bacterial solute-binding protein 5 family.</text>
</comment>
<sequence>MMQTDRQSTFLKSSSKGRADTRQQPAVPWILTLPLVALCLVLAGLSAAWAQEEPQWRHASALTGEPKYPADFRHFDYVNPDAPKGGIVRLGESRGFDTLNPVLSKGNPAPGLGLMYDSLLEPALDEININSEYGLIAEALRYPADYSWVEYRLNPQARWQDGTPISVDDVIWSFEKIKEVNPSQAFYYRHVEKAEPAGENVIRFSFDSAGNRELPKIVGQLIILPKHWWEGTGPDGKPRDIARGTLEPPLGSGPYRIRSFEPGRNIVYERVEDYWAKEHPVRIGSYNFDVVRYDVFLDSAVELEAFKGDQYDFREELSANVWSKAYDFPAVRDGRVVLEEFPSKASGRMQAYVPNLRREKFQDPRIREALNYAYDFETTNAVVSAGLHKRIGSYFAGTELASSGLPTGKELEILETVRDEVPPEVFTKPFENPVGGNPQNVRENLRQAVRLFREAGYKLDGGRMVDAKTGEQFSIEFIYFDRSAERGLLPYTKNLENIGVKTVLRLIDVPQYINRVQNRDFDMATLVWGQSLSPGNEQRDFWGSEAADRPQSRNYGGIKDPAVDKLIERVIFAKDRDELVAATHALDRVLLWNHYVVPQFYSDVDRTARWNRFSHPAELPEYTHGFPAIWWWDAEKAAAVRGAQ</sequence>
<reference evidence="5 6" key="1">
    <citation type="submission" date="2017-08" db="EMBL/GenBank/DDBJ databases">
        <authorList>
            <person name="de Groot N.N."/>
        </authorList>
    </citation>
    <scope>NUCLEOTIDE SEQUENCE [LARGE SCALE GENOMIC DNA]</scope>
    <source>
        <strain evidence="5 6">USBA 352</strain>
    </source>
</reference>
<dbReference type="CDD" id="cd08497">
    <property type="entry name" value="MbnE-like"/>
    <property type="match status" value="1"/>
</dbReference>
<dbReference type="GO" id="GO:0043190">
    <property type="term" value="C:ATP-binding cassette (ABC) transporter complex"/>
    <property type="evidence" value="ECO:0007669"/>
    <property type="project" value="InterPro"/>
</dbReference>
<evidence type="ECO:0000256" key="1">
    <source>
        <dbReference type="ARBA" id="ARBA00004418"/>
    </source>
</evidence>